<dbReference type="SMART" id="SM00257">
    <property type="entry name" value="LysM"/>
    <property type="match status" value="1"/>
</dbReference>
<dbReference type="AlphaFoldDB" id="A0A6G4U4K8"/>
<dbReference type="Gene3D" id="2.70.70.10">
    <property type="entry name" value="Glucose Permease (Domain IIA)"/>
    <property type="match status" value="1"/>
</dbReference>
<dbReference type="InterPro" id="IPR011055">
    <property type="entry name" value="Dup_hybrid_motif"/>
</dbReference>
<dbReference type="PANTHER" id="PTHR21666">
    <property type="entry name" value="PEPTIDASE-RELATED"/>
    <property type="match status" value="1"/>
</dbReference>
<dbReference type="CDD" id="cd12797">
    <property type="entry name" value="M23_peptidase"/>
    <property type="match status" value="1"/>
</dbReference>
<dbReference type="InterPro" id="IPR018392">
    <property type="entry name" value="LysM"/>
</dbReference>
<dbReference type="Proteomes" id="UP000481583">
    <property type="component" value="Unassembled WGS sequence"/>
</dbReference>
<evidence type="ECO:0000313" key="3">
    <source>
        <dbReference type="EMBL" id="NGN66942.1"/>
    </source>
</evidence>
<dbReference type="CDD" id="cd00118">
    <property type="entry name" value="LysM"/>
    <property type="match status" value="1"/>
</dbReference>
<name>A0A6G4U4K8_9ACTN</name>
<proteinExistence type="predicted"/>
<dbReference type="SUPFAM" id="SSF51261">
    <property type="entry name" value="Duplicated hybrid motif"/>
    <property type="match status" value="1"/>
</dbReference>
<feature type="compositionally biased region" description="Low complexity" evidence="1">
    <location>
        <begin position="93"/>
        <end position="108"/>
    </location>
</feature>
<dbReference type="GO" id="GO:0004222">
    <property type="term" value="F:metalloendopeptidase activity"/>
    <property type="evidence" value="ECO:0007669"/>
    <property type="project" value="TreeGrafter"/>
</dbReference>
<dbReference type="InterPro" id="IPR016047">
    <property type="entry name" value="M23ase_b-sheet_dom"/>
</dbReference>
<evidence type="ECO:0000259" key="2">
    <source>
        <dbReference type="PROSITE" id="PS51782"/>
    </source>
</evidence>
<dbReference type="FunFam" id="2.70.70.10:FF:000013">
    <property type="entry name" value="Peptidase family M23"/>
    <property type="match status" value="1"/>
</dbReference>
<feature type="domain" description="LysM" evidence="2">
    <location>
        <begin position="48"/>
        <end position="97"/>
    </location>
</feature>
<dbReference type="InterPro" id="IPR050570">
    <property type="entry name" value="Cell_wall_metabolism_enzyme"/>
</dbReference>
<dbReference type="PANTHER" id="PTHR21666:SF270">
    <property type="entry name" value="MUREIN HYDROLASE ACTIVATOR ENVC"/>
    <property type="match status" value="1"/>
</dbReference>
<dbReference type="PROSITE" id="PS51782">
    <property type="entry name" value="LYSM"/>
    <property type="match status" value="1"/>
</dbReference>
<dbReference type="EMBL" id="JAAKZV010000117">
    <property type="protein sequence ID" value="NGN66942.1"/>
    <property type="molecule type" value="Genomic_DNA"/>
</dbReference>
<organism evidence="3 4">
    <name type="scientific">Streptomyces coryli</name>
    <dbReference type="NCBI Taxonomy" id="1128680"/>
    <lineage>
        <taxon>Bacteria</taxon>
        <taxon>Bacillati</taxon>
        <taxon>Actinomycetota</taxon>
        <taxon>Actinomycetes</taxon>
        <taxon>Kitasatosporales</taxon>
        <taxon>Streptomycetaceae</taxon>
        <taxon>Streptomyces</taxon>
    </lineage>
</organism>
<protein>
    <submittedName>
        <fullName evidence="3">Peptidoglycan DD-metalloendopeptidase family protein</fullName>
    </submittedName>
</protein>
<evidence type="ECO:0000256" key="1">
    <source>
        <dbReference type="SAM" id="MobiDB-lite"/>
    </source>
</evidence>
<keyword evidence="4" id="KW-1185">Reference proteome</keyword>
<evidence type="ECO:0000313" key="4">
    <source>
        <dbReference type="Proteomes" id="UP000481583"/>
    </source>
</evidence>
<comment type="caution">
    <text evidence="3">The sequence shown here is derived from an EMBL/GenBank/DDBJ whole genome shotgun (WGS) entry which is preliminary data.</text>
</comment>
<dbReference type="Gene3D" id="3.10.350.10">
    <property type="entry name" value="LysM domain"/>
    <property type="match status" value="1"/>
</dbReference>
<accession>A0A6G4U4K8</accession>
<gene>
    <name evidence="3" type="ORF">G5C51_23925</name>
</gene>
<dbReference type="RefSeq" id="WP_165240244.1">
    <property type="nucleotide sequence ID" value="NZ_JAAKZV010000117.1"/>
</dbReference>
<feature type="region of interest" description="Disordered" evidence="1">
    <location>
        <begin position="92"/>
        <end position="162"/>
    </location>
</feature>
<feature type="compositionally biased region" description="Polar residues" evidence="1">
    <location>
        <begin position="109"/>
        <end position="118"/>
    </location>
</feature>
<dbReference type="Pfam" id="PF01551">
    <property type="entry name" value="Peptidase_M23"/>
    <property type="match status" value="1"/>
</dbReference>
<sequence length="259" mass="26811">MSSAIGRHRAKRQQSTARRYAARAAAGGATLALPIVGYSATGALAAESTYTIEAGDTLSQIAQDEDVEGGWEALYEKNKSVIGDDPNAIQVGDKLSLDTSGDTSTSTDASNASYGTDTSTEEADAVLPVPDDNPTASFEESGGSWSSGEHSGQDWSVPTGTGVKAAIGGEVVTAGWDDSFGYEVVIKHADGDYQQYAHLSQIDVKVGENVGTGDRIALSGATGNVTGPHLHFEVRKTAEYGSAVDPISWLADHGVTANV</sequence>
<reference evidence="3 4" key="1">
    <citation type="submission" date="2020-02" db="EMBL/GenBank/DDBJ databases">
        <title>Whole-genome analyses of novel actinobacteria.</title>
        <authorList>
            <person name="Sahin N."/>
        </authorList>
    </citation>
    <scope>NUCLEOTIDE SEQUENCE [LARGE SCALE GENOMIC DNA]</scope>
    <source>
        <strain evidence="3 4">A7024</strain>
    </source>
</reference>
<dbReference type="InterPro" id="IPR036779">
    <property type="entry name" value="LysM_dom_sf"/>
</dbReference>
<feature type="compositionally biased region" description="Low complexity" evidence="1">
    <location>
        <begin position="137"/>
        <end position="150"/>
    </location>
</feature>